<feature type="signal peptide" evidence="2">
    <location>
        <begin position="1"/>
        <end position="32"/>
    </location>
</feature>
<organism evidence="5 6">
    <name type="scientific">Nocardioides ganghwensis</name>
    <dbReference type="NCBI Taxonomy" id="252230"/>
    <lineage>
        <taxon>Bacteria</taxon>
        <taxon>Bacillati</taxon>
        <taxon>Actinomycetota</taxon>
        <taxon>Actinomycetes</taxon>
        <taxon>Propionibacteriales</taxon>
        <taxon>Nocardioidaceae</taxon>
        <taxon>Nocardioides</taxon>
    </lineage>
</organism>
<sequence length="1385" mass="144676">MTATPTQQQPSPVTWRFRLSVCCLALVALAFAQRPGQIVSDTKFDLVADPAAMLARALHMWDPTGGFGQVQNQAYGYLFPMGPFFWLGDLASVPAWAVQRAWWSLLLVAAFLGVVKLCAVLGLGTPTTRLVAGFAYALSPRILTTLGPISIEAWPMALAPWVLVPLVVGCTKGSPRRAAALSALGVAAVGGVNAAATAAVLPLGVVWLLTRAPGARRRTLLLWWPALVVIGTLWWLVPLLLLGSYSPPFLDFIETVAVTTFPTTPFDVLRGTSHWVPYVDATWQAGNDLITTGYVAVNGAVLLVLGFVGLSLRSNPHRRFLVLGLLGGLVLVSLGHSGSVHGWLAATERSLLDGALAPLRNVHKFEPVVRLPLVLGLAHVLGAAAAGLAGSAPGRPWRERLQDGQRVAYVGLLVLATVAVAGVASPALAGRLAPSQDFGSVPGYWERAVSWLEREGAQDPDRGTALLVPGSSFATYLWGTPEDEPVQAYGVSGWAVRNAVPLAPPGNIRMLDAVEERLATGRPSPGLAPFLARAGVGLLVVRNDLRPSDDVPVPVLVHQALEGSPGIDKVADFGPELGGRVRLETDDESPVILEDGWRTAYPAVEVYEVSGARSAVSGADPPVVVGGPESLLDLLDADLLGDEPALLAADAPEDPQGRLLLTDGLRRREATFARVHDGRSATLEPSDDGRRGAPARDYVREDEARWETAARILGARSVDASGSRAFADTTGPVLPETLPYAAFDGRPETQWESGRPRTGDDPWVEVVLEEPLDLVALTVVAGDTGATRAPSVVVETDAGSSAAVRAPAGEAVVVPLPDGETTRLRIRSADASGPPDELAIAEVRAEGLDVDRTLVLPEVPAEWGAPDHVLLTSGTTRDGCVRVDDDVRCAAGRARGDEGGGVIDRTVRLGSGADYGVALDVRPVAGDALTGLLLRDQLVNVRASSTAVDDARASAVAAIDGSTGTTWVAEPDDPDPTLSVNWIGERPVRGIRLALDGQAPAARATRVELVHPGGRQVVRLDRSGYARVTPFRTSRLDVRVLASVETDSRSAGGAVTPLGVGVSELRLPGVGLLPLELSDVPVDIGCGFGPTLRVGDDLLASSVTASPRQLFDGQQVPARACGPATVALTGDETRVVATPAPAFRPATVTLSLPGAGEVGSASAATLRSETPVSATVDLDPVGGVVALRQNVNPGWEAELPDGSTAVPLVVDGWQQAWQVPEGVESLDLRYAPDLTYRLALGAGAVLLVLLALGTLLVRRRGPHPAPPAGTRVAVWVVPVAGLLALGLVGGWWGVACGLVGAAAVLAARTRVSAPVVAWAATTPLVAAGVVYWWRPLGSAEGWAGALTAPQLLVALALGALVVADVDVDPFVQTLRSRRAGRSTRR</sequence>
<comment type="caution">
    <text evidence="5">The sequence shown here is derived from an EMBL/GenBank/DDBJ whole genome shotgun (WGS) entry which is preliminary data.</text>
</comment>
<dbReference type="Pfam" id="PF11847">
    <property type="entry name" value="GT-C_AftD"/>
    <property type="match status" value="1"/>
</dbReference>
<feature type="transmembrane region" description="Helical" evidence="1">
    <location>
        <begin position="101"/>
        <end position="121"/>
    </location>
</feature>
<gene>
    <name evidence="5" type="ORF">EUA07_04675</name>
</gene>
<feature type="transmembrane region" description="Helical" evidence="1">
    <location>
        <begin position="368"/>
        <end position="389"/>
    </location>
</feature>
<feature type="chain" id="PRO_5038927925" evidence="2">
    <location>
        <begin position="33"/>
        <end position="1385"/>
    </location>
</feature>
<feature type="transmembrane region" description="Helical" evidence="1">
    <location>
        <begin position="289"/>
        <end position="308"/>
    </location>
</feature>
<accession>A0A4Q2SEH0</accession>
<dbReference type="EMBL" id="SDWU01000004">
    <property type="protein sequence ID" value="RYC03735.1"/>
    <property type="molecule type" value="Genomic_DNA"/>
</dbReference>
<dbReference type="RefSeq" id="WP_129453833.1">
    <property type="nucleotide sequence ID" value="NZ_JACXYX010000004.1"/>
</dbReference>
<feature type="transmembrane region" description="Helical" evidence="1">
    <location>
        <begin position="183"/>
        <end position="209"/>
    </location>
</feature>
<dbReference type="InterPro" id="IPR056997">
    <property type="entry name" value="CBM_AftD"/>
</dbReference>
<keyword evidence="1" id="KW-0812">Transmembrane</keyword>
<feature type="transmembrane region" description="Helical" evidence="1">
    <location>
        <begin position="1345"/>
        <end position="1367"/>
    </location>
</feature>
<feature type="transmembrane region" description="Helical" evidence="1">
    <location>
        <begin position="1234"/>
        <end position="1256"/>
    </location>
</feature>
<keyword evidence="6" id="KW-1185">Reference proteome</keyword>
<proteinExistence type="predicted"/>
<feature type="transmembrane region" description="Helical" evidence="1">
    <location>
        <begin position="409"/>
        <end position="429"/>
    </location>
</feature>
<feature type="transmembrane region" description="Helical" evidence="1">
    <location>
        <begin position="1268"/>
        <end position="1285"/>
    </location>
</feature>
<name>A0A4Q2SEH0_9ACTN</name>
<feature type="domain" description="Alpha-(1-&gt;3)-arabinofuranosyltransferase N-terminal GT-C" evidence="3">
    <location>
        <begin position="26"/>
        <end position="694"/>
    </location>
</feature>
<evidence type="ECO:0000259" key="3">
    <source>
        <dbReference type="Pfam" id="PF11847"/>
    </source>
</evidence>
<evidence type="ECO:0000256" key="2">
    <source>
        <dbReference type="SAM" id="SignalP"/>
    </source>
</evidence>
<feature type="transmembrane region" description="Helical" evidence="1">
    <location>
        <begin position="1315"/>
        <end position="1333"/>
    </location>
</feature>
<evidence type="ECO:0000313" key="5">
    <source>
        <dbReference type="EMBL" id="RYC03735.1"/>
    </source>
</evidence>
<keyword evidence="1" id="KW-1133">Transmembrane helix</keyword>
<dbReference type="InterPro" id="IPR021798">
    <property type="entry name" value="AftD_N"/>
</dbReference>
<evidence type="ECO:0000259" key="4">
    <source>
        <dbReference type="Pfam" id="PF24607"/>
    </source>
</evidence>
<dbReference type="Proteomes" id="UP000293291">
    <property type="component" value="Unassembled WGS sequence"/>
</dbReference>
<dbReference type="GO" id="GO:0016740">
    <property type="term" value="F:transferase activity"/>
    <property type="evidence" value="ECO:0007669"/>
    <property type="project" value="InterPro"/>
</dbReference>
<reference evidence="5 6" key="1">
    <citation type="submission" date="2019-01" db="EMBL/GenBank/DDBJ databases">
        <title>Novel species of Nocardioides.</title>
        <authorList>
            <person name="Liu Q."/>
            <person name="Xin Y.-H."/>
        </authorList>
    </citation>
    <scope>NUCLEOTIDE SEQUENCE [LARGE SCALE GENOMIC DNA]</scope>
    <source>
        <strain evidence="5 6">CGMCC 4.6875</strain>
    </source>
</reference>
<keyword evidence="1" id="KW-0472">Membrane</keyword>
<evidence type="ECO:0000313" key="6">
    <source>
        <dbReference type="Proteomes" id="UP000293291"/>
    </source>
</evidence>
<feature type="transmembrane region" description="Helical" evidence="1">
    <location>
        <begin position="221"/>
        <end position="242"/>
    </location>
</feature>
<feature type="domain" description="Arabinofuranosyltransferase D third carbohydrate binding module" evidence="4">
    <location>
        <begin position="945"/>
        <end position="1067"/>
    </location>
</feature>
<dbReference type="Pfam" id="PF24607">
    <property type="entry name" value="CBM_AftD"/>
    <property type="match status" value="1"/>
</dbReference>
<protein>
    <submittedName>
        <fullName evidence="5">DUF3367 domain-containing protein</fullName>
    </submittedName>
</protein>
<keyword evidence="2" id="KW-0732">Signal</keyword>
<evidence type="ECO:0000256" key="1">
    <source>
        <dbReference type="SAM" id="Phobius"/>
    </source>
</evidence>
<feature type="transmembrane region" description="Helical" evidence="1">
    <location>
        <begin position="320"/>
        <end position="344"/>
    </location>
</feature>
<dbReference type="OrthoDB" id="5242711at2"/>